<organism evidence="1 2">
    <name type="scientific">Caerostris extrusa</name>
    <name type="common">Bark spider</name>
    <name type="synonym">Caerostris bankana</name>
    <dbReference type="NCBI Taxonomy" id="172846"/>
    <lineage>
        <taxon>Eukaryota</taxon>
        <taxon>Metazoa</taxon>
        <taxon>Ecdysozoa</taxon>
        <taxon>Arthropoda</taxon>
        <taxon>Chelicerata</taxon>
        <taxon>Arachnida</taxon>
        <taxon>Araneae</taxon>
        <taxon>Araneomorphae</taxon>
        <taxon>Entelegynae</taxon>
        <taxon>Araneoidea</taxon>
        <taxon>Araneidae</taxon>
        <taxon>Caerostris</taxon>
    </lineage>
</organism>
<proteinExistence type="predicted"/>
<keyword evidence="2" id="KW-1185">Reference proteome</keyword>
<name>A0AAV4VWF4_CAEEX</name>
<evidence type="ECO:0000313" key="1">
    <source>
        <dbReference type="EMBL" id="GIY74621.1"/>
    </source>
</evidence>
<evidence type="ECO:0000313" key="2">
    <source>
        <dbReference type="Proteomes" id="UP001054945"/>
    </source>
</evidence>
<comment type="caution">
    <text evidence="1">The sequence shown here is derived from an EMBL/GenBank/DDBJ whole genome shotgun (WGS) entry which is preliminary data.</text>
</comment>
<dbReference type="Proteomes" id="UP001054945">
    <property type="component" value="Unassembled WGS sequence"/>
</dbReference>
<sequence>MNDNFVTEITPYLRRFANISKKIKDSIEQKLDLRKKYADDKNRSVTRCASSDKVWVNSHTVSNKKENGKVRLTRHDGSFIIMTSAAAKEL</sequence>
<gene>
    <name evidence="1" type="ORF">CEXT_721831</name>
</gene>
<reference evidence="1 2" key="1">
    <citation type="submission" date="2021-06" db="EMBL/GenBank/DDBJ databases">
        <title>Caerostris extrusa draft genome.</title>
        <authorList>
            <person name="Kono N."/>
            <person name="Arakawa K."/>
        </authorList>
    </citation>
    <scope>NUCLEOTIDE SEQUENCE [LARGE SCALE GENOMIC DNA]</scope>
</reference>
<accession>A0AAV4VWF4</accession>
<dbReference type="AlphaFoldDB" id="A0AAV4VWF4"/>
<dbReference type="EMBL" id="BPLR01015236">
    <property type="protein sequence ID" value="GIY74621.1"/>
    <property type="molecule type" value="Genomic_DNA"/>
</dbReference>
<protein>
    <submittedName>
        <fullName evidence="1">Uncharacterized protein</fullName>
    </submittedName>
</protein>